<comment type="caution">
    <text evidence="1">The sequence shown here is derived from an EMBL/GenBank/DDBJ whole genome shotgun (WGS) entry which is preliminary data.</text>
</comment>
<reference evidence="1 2" key="1">
    <citation type="submission" date="2024-01" db="EMBL/GenBank/DDBJ databases">
        <title>The complete chloroplast genome sequence of Lithospermum erythrorhizon: insights into the phylogenetic relationship among Boraginaceae species and the maternal lineages of purple gromwells.</title>
        <authorList>
            <person name="Okada T."/>
            <person name="Watanabe K."/>
        </authorList>
    </citation>
    <scope>NUCLEOTIDE SEQUENCE [LARGE SCALE GENOMIC DNA]</scope>
</reference>
<gene>
    <name evidence="1" type="ORF">LIER_29105</name>
</gene>
<keyword evidence="2" id="KW-1185">Reference proteome</keyword>
<dbReference type="Proteomes" id="UP001454036">
    <property type="component" value="Unassembled WGS sequence"/>
</dbReference>
<accession>A0AAV3RL37</accession>
<evidence type="ECO:0000313" key="2">
    <source>
        <dbReference type="Proteomes" id="UP001454036"/>
    </source>
</evidence>
<proteinExistence type="predicted"/>
<evidence type="ECO:0000313" key="1">
    <source>
        <dbReference type="EMBL" id="GAA0176041.1"/>
    </source>
</evidence>
<organism evidence="1 2">
    <name type="scientific">Lithospermum erythrorhizon</name>
    <name type="common">Purple gromwell</name>
    <name type="synonym">Lithospermum officinale var. erythrorhizon</name>
    <dbReference type="NCBI Taxonomy" id="34254"/>
    <lineage>
        <taxon>Eukaryota</taxon>
        <taxon>Viridiplantae</taxon>
        <taxon>Streptophyta</taxon>
        <taxon>Embryophyta</taxon>
        <taxon>Tracheophyta</taxon>
        <taxon>Spermatophyta</taxon>
        <taxon>Magnoliopsida</taxon>
        <taxon>eudicotyledons</taxon>
        <taxon>Gunneridae</taxon>
        <taxon>Pentapetalae</taxon>
        <taxon>asterids</taxon>
        <taxon>lamiids</taxon>
        <taxon>Boraginales</taxon>
        <taxon>Boraginaceae</taxon>
        <taxon>Boraginoideae</taxon>
        <taxon>Lithospermeae</taxon>
        <taxon>Lithospermum</taxon>
    </lineage>
</organism>
<protein>
    <submittedName>
        <fullName evidence="1">Uncharacterized protein</fullName>
    </submittedName>
</protein>
<name>A0AAV3RL37_LITER</name>
<sequence>MSFPFVSVQLLELNRENDLVPNKVNYKAITTGKTVVNQILGQKKTAVPKKSRATEPSPTVIPPYQGPQAWRPRKSSLVLSKILPRMSPRFFVLGLSEPCLHKNLRFREATYPPPPFVSEGQVTDNSTSQITSSLAADRFKNCMLRPEVLSAMGKLKAEMGVLSSSLDASKADIEGVRTSLQESVLENEALALKFSAAEKSSIDAVETIKGSYEYQEFLKDNMATLVKEFCQGVSRDFPRIDVYLKKYVNALGDEYVTELFEDLPDEMDYGDEDDEDAGGSDQEYDIGYDQYFCTLFLVPRTCSASAIILYNLLFDNRNALFHHFFF</sequence>
<dbReference type="EMBL" id="BAABME010009909">
    <property type="protein sequence ID" value="GAA0176041.1"/>
    <property type="molecule type" value="Genomic_DNA"/>
</dbReference>
<dbReference type="AlphaFoldDB" id="A0AAV3RL37"/>